<gene>
    <name evidence="1" type="ORF">IAG03_11400</name>
</gene>
<keyword evidence="2" id="KW-1185">Reference proteome</keyword>
<dbReference type="Proteomes" id="UP000651482">
    <property type="component" value="Unassembled WGS sequence"/>
</dbReference>
<name>A0A926HTK5_9FIRM</name>
<accession>A0A926HTK5</accession>
<dbReference type="AlphaFoldDB" id="A0A926HTK5"/>
<dbReference type="EMBL" id="JACRSN010000019">
    <property type="protein sequence ID" value="MBC8534576.1"/>
    <property type="molecule type" value="Genomic_DNA"/>
</dbReference>
<reference evidence="1" key="1">
    <citation type="submission" date="2020-08" db="EMBL/GenBank/DDBJ databases">
        <title>Genome public.</title>
        <authorList>
            <person name="Liu C."/>
            <person name="Sun Q."/>
        </authorList>
    </citation>
    <scope>NUCLEOTIDE SEQUENCE</scope>
    <source>
        <strain evidence="1">NSJ-40</strain>
    </source>
</reference>
<organism evidence="1 2">
    <name type="scientific">Yeguia hominis</name>
    <dbReference type="NCBI Taxonomy" id="2763662"/>
    <lineage>
        <taxon>Bacteria</taxon>
        <taxon>Bacillati</taxon>
        <taxon>Bacillota</taxon>
        <taxon>Clostridia</taxon>
        <taxon>Eubacteriales</taxon>
        <taxon>Yeguiaceae</taxon>
        <taxon>Yeguia</taxon>
    </lineage>
</organism>
<dbReference type="RefSeq" id="WP_249320163.1">
    <property type="nucleotide sequence ID" value="NZ_JACRSN010000019.1"/>
</dbReference>
<evidence type="ECO:0000313" key="2">
    <source>
        <dbReference type="Proteomes" id="UP000651482"/>
    </source>
</evidence>
<evidence type="ECO:0000313" key="1">
    <source>
        <dbReference type="EMBL" id="MBC8534576.1"/>
    </source>
</evidence>
<comment type="caution">
    <text evidence="1">The sequence shown here is derived from an EMBL/GenBank/DDBJ whole genome shotgun (WGS) entry which is preliminary data.</text>
</comment>
<proteinExistence type="predicted"/>
<sequence length="73" mass="8234">MYECRHSHLFDEPIREMTDEGPRYVCPACGTDDFELVEQCGICGLLVPAYELNEQNECEACAGRPLLPLEEIA</sequence>
<protein>
    <submittedName>
        <fullName evidence="1">Uncharacterized protein</fullName>
    </submittedName>
</protein>